<keyword evidence="1" id="KW-1133">Transmembrane helix</keyword>
<reference evidence="2" key="1">
    <citation type="journal article" date="2020" name="mSystems">
        <title>Genome- and Community-Level Interaction Insights into Carbon Utilization and Element Cycling Functions of Hydrothermarchaeota in Hydrothermal Sediment.</title>
        <authorList>
            <person name="Zhou Z."/>
            <person name="Liu Y."/>
            <person name="Xu W."/>
            <person name="Pan J."/>
            <person name="Luo Z.H."/>
            <person name="Li M."/>
        </authorList>
    </citation>
    <scope>NUCLEOTIDE SEQUENCE [LARGE SCALE GENOMIC DNA]</scope>
    <source>
        <strain evidence="2">SpSt-579</strain>
    </source>
</reference>
<evidence type="ECO:0000256" key="1">
    <source>
        <dbReference type="SAM" id="Phobius"/>
    </source>
</evidence>
<name>A0A7C4RAQ2_UNCC3</name>
<dbReference type="AlphaFoldDB" id="A0A7C4RAQ2"/>
<accession>A0A7C4RAQ2</accession>
<proteinExistence type="predicted"/>
<protein>
    <recommendedName>
        <fullName evidence="3">DUF3566 domain-containing protein</fullName>
    </recommendedName>
</protein>
<feature type="transmembrane region" description="Helical" evidence="1">
    <location>
        <begin position="35"/>
        <end position="54"/>
    </location>
</feature>
<gene>
    <name evidence="2" type="ORF">ENT43_03025</name>
</gene>
<evidence type="ECO:0008006" key="3">
    <source>
        <dbReference type="Google" id="ProtNLM"/>
    </source>
</evidence>
<keyword evidence="1" id="KW-0812">Transmembrane</keyword>
<comment type="caution">
    <text evidence="2">The sequence shown here is derived from an EMBL/GenBank/DDBJ whole genome shotgun (WGS) entry which is preliminary data.</text>
</comment>
<organism evidence="2">
    <name type="scientific">candidate division CPR3 bacterium</name>
    <dbReference type="NCBI Taxonomy" id="2268181"/>
    <lineage>
        <taxon>Bacteria</taxon>
        <taxon>Bacteria division CPR3</taxon>
    </lineage>
</organism>
<evidence type="ECO:0000313" key="2">
    <source>
        <dbReference type="EMBL" id="HGT71205.1"/>
    </source>
</evidence>
<dbReference type="EMBL" id="DSYQ01000013">
    <property type="protein sequence ID" value="HGT71205.1"/>
    <property type="molecule type" value="Genomic_DNA"/>
</dbReference>
<feature type="transmembrane region" description="Helical" evidence="1">
    <location>
        <begin position="81"/>
        <end position="100"/>
    </location>
</feature>
<sequence length="110" mass="12144">MAKKTKIKKVSKVKKVGILDNCCDKESQSMGLMMGLVLSGIHLGWLILVLTNGAKPLMDWVLGLHMIEISYTINPFSFGNAFMLLVLTFVIGYAGGWLLSELIKISRGEK</sequence>
<keyword evidence="1" id="KW-0472">Membrane</keyword>